<keyword evidence="2 6" id="KW-0540">Nuclease</keyword>
<evidence type="ECO:0000313" key="8">
    <source>
        <dbReference type="EMBL" id="TKG69573.1"/>
    </source>
</evidence>
<feature type="binding site" evidence="6">
    <location>
        <position position="5"/>
    </location>
    <ligand>
        <name>Mg(2+)</name>
        <dbReference type="ChEBI" id="CHEBI:18420"/>
    </ligand>
</feature>
<evidence type="ECO:0000256" key="6">
    <source>
        <dbReference type="HAMAP-Rule" id="MF_00265"/>
    </source>
</evidence>
<comment type="similarity">
    <text evidence="6">Belongs to the PINc/VapC protein family.</text>
</comment>
<dbReference type="InterPro" id="IPR029060">
    <property type="entry name" value="PIN-like_dom_sf"/>
</dbReference>
<dbReference type="Proteomes" id="UP000309992">
    <property type="component" value="Unassembled WGS sequence"/>
</dbReference>
<comment type="caution">
    <text evidence="8">The sequence shown here is derived from an EMBL/GenBank/DDBJ whole genome shotgun (WGS) entry which is preliminary data.</text>
</comment>
<dbReference type="InterPro" id="IPR022907">
    <property type="entry name" value="VapC_family"/>
</dbReference>
<evidence type="ECO:0000313" key="9">
    <source>
        <dbReference type="Proteomes" id="UP000309992"/>
    </source>
</evidence>
<evidence type="ECO:0000256" key="2">
    <source>
        <dbReference type="ARBA" id="ARBA00022722"/>
    </source>
</evidence>
<keyword evidence="5 6" id="KW-0460">Magnesium</keyword>
<gene>
    <name evidence="6" type="primary">vapC</name>
    <name evidence="8" type="ORF">FCN18_18910</name>
</gene>
<comment type="cofactor">
    <cofactor evidence="6">
        <name>Mg(2+)</name>
        <dbReference type="ChEBI" id="CHEBI:18420"/>
    </cofactor>
</comment>
<feature type="binding site" evidence="6">
    <location>
        <position position="108"/>
    </location>
    <ligand>
        <name>Mg(2+)</name>
        <dbReference type="ChEBI" id="CHEBI:18420"/>
    </ligand>
</feature>
<keyword evidence="4 6" id="KW-0378">Hydrolase</keyword>
<dbReference type="InterPro" id="IPR006226">
    <property type="entry name" value="Mtu_PIN"/>
</dbReference>
<dbReference type="EMBL" id="SWMS01000010">
    <property type="protein sequence ID" value="TKG69573.1"/>
    <property type="molecule type" value="Genomic_DNA"/>
</dbReference>
<reference evidence="8 9" key="1">
    <citation type="journal article" date="2015" name="Antonie Van Leeuwenhoek">
        <title>Prauserella endophytica sp. nov., an endophytic actinobacterium isolated from Tamarix taklamakanensis.</title>
        <authorList>
            <person name="Liu J.M."/>
            <person name="Habden X."/>
            <person name="Guo L."/>
            <person name="Tuo L."/>
            <person name="Jiang Z.K."/>
            <person name="Liu S.W."/>
            <person name="Liu X.F."/>
            <person name="Chen L."/>
            <person name="Li R.F."/>
            <person name="Zhang Y.Q."/>
            <person name="Sun C.H."/>
        </authorList>
    </citation>
    <scope>NUCLEOTIDE SEQUENCE [LARGE SCALE GENOMIC DNA]</scope>
    <source>
        <strain evidence="8 9">CGMCC 4.7182</strain>
    </source>
</reference>
<dbReference type="Pfam" id="PF01850">
    <property type="entry name" value="PIN"/>
    <property type="match status" value="1"/>
</dbReference>
<evidence type="ECO:0000256" key="1">
    <source>
        <dbReference type="ARBA" id="ARBA00022649"/>
    </source>
</evidence>
<evidence type="ECO:0000256" key="4">
    <source>
        <dbReference type="ARBA" id="ARBA00022801"/>
    </source>
</evidence>
<evidence type="ECO:0000256" key="5">
    <source>
        <dbReference type="ARBA" id="ARBA00022842"/>
    </source>
</evidence>
<protein>
    <recommendedName>
        <fullName evidence="6">Ribonuclease VapC</fullName>
        <shortName evidence="6">RNase VapC</shortName>
        <ecNumber evidence="6">3.1.-.-</ecNumber>
    </recommendedName>
    <alternativeName>
        <fullName evidence="6">Toxin VapC</fullName>
    </alternativeName>
</protein>
<feature type="domain" description="PIN" evidence="7">
    <location>
        <begin position="3"/>
        <end position="134"/>
    </location>
</feature>
<accession>A0ABY2S2B3</accession>
<dbReference type="EC" id="3.1.-.-" evidence="6"/>
<dbReference type="SUPFAM" id="SSF88723">
    <property type="entry name" value="PIN domain-like"/>
    <property type="match status" value="1"/>
</dbReference>
<dbReference type="RefSeq" id="WP_137095739.1">
    <property type="nucleotide sequence ID" value="NZ_SWMS01000010.1"/>
</dbReference>
<dbReference type="CDD" id="cd18678">
    <property type="entry name" value="PIN_MtVapC25_VapC33-like"/>
    <property type="match status" value="1"/>
</dbReference>
<dbReference type="Gene3D" id="3.40.50.1010">
    <property type="entry name" value="5'-nuclease"/>
    <property type="match status" value="1"/>
</dbReference>
<comment type="function">
    <text evidence="6">Toxic component of a toxin-antitoxin (TA) system. An RNase.</text>
</comment>
<evidence type="ECO:0000259" key="7">
    <source>
        <dbReference type="Pfam" id="PF01850"/>
    </source>
</evidence>
<name>A0ABY2S2B3_9PSEU</name>
<evidence type="ECO:0000256" key="3">
    <source>
        <dbReference type="ARBA" id="ARBA00022723"/>
    </source>
</evidence>
<dbReference type="HAMAP" id="MF_00265">
    <property type="entry name" value="VapC_Nob1"/>
    <property type="match status" value="1"/>
</dbReference>
<organism evidence="8 9">
    <name type="scientific">Prauserella endophytica</name>
    <dbReference type="NCBI Taxonomy" id="1592324"/>
    <lineage>
        <taxon>Bacteria</taxon>
        <taxon>Bacillati</taxon>
        <taxon>Actinomycetota</taxon>
        <taxon>Actinomycetes</taxon>
        <taxon>Pseudonocardiales</taxon>
        <taxon>Pseudonocardiaceae</taxon>
        <taxon>Prauserella</taxon>
        <taxon>Prauserella coralliicola group</taxon>
    </lineage>
</organism>
<dbReference type="NCBIfam" id="TIGR00028">
    <property type="entry name" value="Mtu_PIN_fam"/>
    <property type="match status" value="1"/>
</dbReference>
<sequence length="141" mass="15187">MKIVDANVLLYAVNSDVPQHRAAREWLDKAFSGEETVGFSWIVLLAFLRISTHPGIFPRPLSQDTAFDTVEAWLSQPGAVLVEPTTRHAGVLRGLLGKAGTAGNLVNDAHLAATAAQHGAEVVSFDADFTRFDGVRVHKLG</sequence>
<proteinExistence type="inferred from homology"/>
<keyword evidence="6" id="KW-0800">Toxin</keyword>
<keyword evidence="3 6" id="KW-0479">Metal-binding</keyword>
<keyword evidence="9" id="KW-1185">Reference proteome</keyword>
<keyword evidence="1 6" id="KW-1277">Toxin-antitoxin system</keyword>
<dbReference type="InterPro" id="IPR002716">
    <property type="entry name" value="PIN_dom"/>
</dbReference>